<feature type="compositionally biased region" description="Basic and acidic residues" evidence="1">
    <location>
        <begin position="273"/>
        <end position="293"/>
    </location>
</feature>
<evidence type="ECO:0000313" key="2">
    <source>
        <dbReference type="EMBL" id="THU95063.1"/>
    </source>
</evidence>
<name>A0A4S8M0H1_DENBC</name>
<sequence length="322" mass="36125">MSRAFSESTQSQSNGVTSQNANCPKAIVLFLSPSIHPSALLVPHAGCRLCIPQAFRDGNYVPIGNRYWKDFSNDKLSREWWDPFLEGDGEDKRRRDETRDLSMIRPLQKSGPTESVSNFTGPAVMESLQSSNADIALSSVEGKDQVLRGRVKVVFGNTEREDEVEKKREKGGKILPEPQTLEKEVGQSSVQCTSTIGRVRSELAIVSYNTIKSFGVTRGWQQLPLLCFSSAKQQLPYGRDAHNRRIERQKQELDRDEGQIRPYPVEVEFQGEGDEHIVKEPGKEKPEDKEGRSGDCVSKGKGSLADKESRWPYSITDEGHKN</sequence>
<organism evidence="2 3">
    <name type="scientific">Dendrothele bispora (strain CBS 962.96)</name>
    <dbReference type="NCBI Taxonomy" id="1314807"/>
    <lineage>
        <taxon>Eukaryota</taxon>
        <taxon>Fungi</taxon>
        <taxon>Dikarya</taxon>
        <taxon>Basidiomycota</taxon>
        <taxon>Agaricomycotina</taxon>
        <taxon>Agaricomycetes</taxon>
        <taxon>Agaricomycetidae</taxon>
        <taxon>Agaricales</taxon>
        <taxon>Agaricales incertae sedis</taxon>
        <taxon>Dendrothele</taxon>
    </lineage>
</organism>
<evidence type="ECO:0000256" key="1">
    <source>
        <dbReference type="SAM" id="MobiDB-lite"/>
    </source>
</evidence>
<reference evidence="2 3" key="1">
    <citation type="journal article" date="2019" name="Nat. Ecol. Evol.">
        <title>Megaphylogeny resolves global patterns of mushroom evolution.</title>
        <authorList>
            <person name="Varga T."/>
            <person name="Krizsan K."/>
            <person name="Foldi C."/>
            <person name="Dima B."/>
            <person name="Sanchez-Garcia M."/>
            <person name="Sanchez-Ramirez S."/>
            <person name="Szollosi G.J."/>
            <person name="Szarkandi J.G."/>
            <person name="Papp V."/>
            <person name="Albert L."/>
            <person name="Andreopoulos W."/>
            <person name="Angelini C."/>
            <person name="Antonin V."/>
            <person name="Barry K.W."/>
            <person name="Bougher N.L."/>
            <person name="Buchanan P."/>
            <person name="Buyck B."/>
            <person name="Bense V."/>
            <person name="Catcheside P."/>
            <person name="Chovatia M."/>
            <person name="Cooper J."/>
            <person name="Damon W."/>
            <person name="Desjardin D."/>
            <person name="Finy P."/>
            <person name="Geml J."/>
            <person name="Haridas S."/>
            <person name="Hughes K."/>
            <person name="Justo A."/>
            <person name="Karasinski D."/>
            <person name="Kautmanova I."/>
            <person name="Kiss B."/>
            <person name="Kocsube S."/>
            <person name="Kotiranta H."/>
            <person name="LaButti K.M."/>
            <person name="Lechner B.E."/>
            <person name="Liimatainen K."/>
            <person name="Lipzen A."/>
            <person name="Lukacs Z."/>
            <person name="Mihaltcheva S."/>
            <person name="Morgado L.N."/>
            <person name="Niskanen T."/>
            <person name="Noordeloos M.E."/>
            <person name="Ohm R.A."/>
            <person name="Ortiz-Santana B."/>
            <person name="Ovrebo C."/>
            <person name="Racz N."/>
            <person name="Riley R."/>
            <person name="Savchenko A."/>
            <person name="Shiryaev A."/>
            <person name="Soop K."/>
            <person name="Spirin V."/>
            <person name="Szebenyi C."/>
            <person name="Tomsovsky M."/>
            <person name="Tulloss R.E."/>
            <person name="Uehling J."/>
            <person name="Grigoriev I.V."/>
            <person name="Vagvolgyi C."/>
            <person name="Papp T."/>
            <person name="Martin F.M."/>
            <person name="Miettinen O."/>
            <person name="Hibbett D.S."/>
            <person name="Nagy L.G."/>
        </authorList>
    </citation>
    <scope>NUCLEOTIDE SEQUENCE [LARGE SCALE GENOMIC DNA]</scope>
    <source>
        <strain evidence="2 3">CBS 962.96</strain>
    </source>
</reference>
<dbReference type="EMBL" id="ML179209">
    <property type="protein sequence ID" value="THU95063.1"/>
    <property type="molecule type" value="Genomic_DNA"/>
</dbReference>
<keyword evidence="3" id="KW-1185">Reference proteome</keyword>
<proteinExistence type="predicted"/>
<dbReference type="Proteomes" id="UP000297245">
    <property type="component" value="Unassembled WGS sequence"/>
</dbReference>
<feature type="compositionally biased region" description="Polar residues" evidence="1">
    <location>
        <begin position="110"/>
        <end position="120"/>
    </location>
</feature>
<feature type="region of interest" description="Disordered" evidence="1">
    <location>
        <begin position="265"/>
        <end position="322"/>
    </location>
</feature>
<feature type="compositionally biased region" description="Basic and acidic residues" evidence="1">
    <location>
        <begin position="90"/>
        <end position="102"/>
    </location>
</feature>
<evidence type="ECO:0000313" key="3">
    <source>
        <dbReference type="Proteomes" id="UP000297245"/>
    </source>
</evidence>
<gene>
    <name evidence="2" type="ORF">K435DRAFT_839627</name>
</gene>
<dbReference type="AlphaFoldDB" id="A0A4S8M0H1"/>
<protein>
    <submittedName>
        <fullName evidence="2">Uncharacterized protein</fullName>
    </submittedName>
</protein>
<feature type="region of interest" description="Disordered" evidence="1">
    <location>
        <begin position="86"/>
        <end position="120"/>
    </location>
</feature>
<accession>A0A4S8M0H1</accession>